<feature type="compositionally biased region" description="Pro residues" evidence="6">
    <location>
        <begin position="1680"/>
        <end position="1689"/>
    </location>
</feature>
<feature type="compositionally biased region" description="Low complexity" evidence="6">
    <location>
        <begin position="952"/>
        <end position="963"/>
    </location>
</feature>
<evidence type="ECO:0000259" key="10">
    <source>
        <dbReference type="PROSITE" id="PS51293"/>
    </source>
</evidence>
<feature type="compositionally biased region" description="Pro residues" evidence="6">
    <location>
        <begin position="1539"/>
        <end position="1548"/>
    </location>
</feature>
<feature type="region of interest" description="Disordered" evidence="6">
    <location>
        <begin position="862"/>
        <end position="883"/>
    </location>
</feature>
<dbReference type="Proteomes" id="UP000001312">
    <property type="component" value="Unassembled WGS sequence"/>
</dbReference>
<feature type="region of interest" description="Disordered" evidence="6">
    <location>
        <begin position="1581"/>
        <end position="1740"/>
    </location>
</feature>
<dbReference type="GO" id="GO:0048189">
    <property type="term" value="C:Lid2 complex"/>
    <property type="evidence" value="ECO:0000318"/>
    <property type="project" value="GO_Central"/>
</dbReference>
<dbReference type="Pfam" id="PF01426">
    <property type="entry name" value="BAH"/>
    <property type="match status" value="1"/>
</dbReference>
<sequence>MTKEINAGTSVEGSSSTLPSQESDGVENVCSTPDSHAVNAMEIVSEPQAPADAPGRGLEKELSALRDSESHPVTATNATSSNRPNKDAGASGMGGAAYGTRSRNRTSASRINYAEDKEMDVDIEIAAQEKEVRKAARVNDSRSSTSTDNGSSTAATKKTVASELEPVATTQNNNKEPIPGTSTFSANPSVPTTQNSKKKKPPAQTAAVAASSSSQNVVQNGSLVHTTTPRASMAMHESNMLSFDNCGARLKDGKLVADDGTVLSVNDHVYLVCEPPGEPYYLGRIMEFLHINNDVKEPIDALRLNWYYRPKEIGKKVSDTRQVFASMHSDISPLTALRGKCQIKHKAEVEKLDVLRSTKDSFWYDKLYDRYIHRYYDVIPTFQVINVPDPVKKVLDERWKHIIVEAGRGKEFTSAVKTCKRCSRYSASNDSVDCAVCQNTYHMSCVNPPLLKKPSRGFAWACGPCSKAQEKKLEARNTPNINDGTIDAEDDEMNEDEDDLPIALGDALDANGKTSSGSQDVEMSIHPGTAEQVHQASLWLFRYLGIHCKVEDALDYDDRIYPRASSRIGNRHQANVPAWPGRPVEYVKAVEIKKKYIKGGSSSHRKDAKLSKETIAALEADKIAREKRPIWVMDEPNGYIPRGDDAPNDDPKNTATLQFKIPEVGEASMSAERGMDDGASSLDVPAYEQLVNDYMIRAKAMAKPLGLPERSTNLLDVALQLLYSNNFDVDKALDALSKTDKKAFKEPELSSAELKKFEDGVTKFGSEWLSIKRHVKTMSPADVVRFYYIWKKTDRGKQVWGNYSGRKGKKEAKKAEAALGKLQDDIADDHDDSAFDNDKVLQKKKGFQCKFCSVRSSQRWRRAPNTPVGTTVPENPNSKGAAKEKGNQLVLALCQRCAELWRRYAIQYEDIEEVAKKVAASGGRASKRKMDEEFLRELKAANEGFVQPDVLPTTAPISAHSTPAPTPPVPTTSEPPKKKAKPSSDSKETSDSVLENSAVVTPAQPKKKLIVEKPPAPPPPPPEPPKPKILPCAVCGQMDPLGDQHLSCKECRMAVHRHCYGVVDNRSPNKWTCDMCQNDKDPKVSIVSRFNLSLLYLCDRSPFQQYKCMLCPVESTEHDFVEPPKISHKKKTEKERERDRVERENAQKAADYFRKKQEEYNKPVNPREPLKRTANNNWVHVTCAVFTPEVKFGDAKALVPSEGIPSIPSSRYDEVCKACKKKGGACVNCHSCRAPVHVECAHQNGYILGFDIAPVKGSRRDQHNIVNINGEMGAMSAAIWCKEHLPTKTIVHRMHDIVDETGLNALQLFVQNFKQADLALTGTVRKANLVNQSTRAASSVHVATSQNRRTSTTGASITTPINRRASLASIKVEDSPVSTSLPVSDSERKCVTCSVDISPKWWPMIEASVTTKSPALPLDAILDHDPTKSESPGLTNGNLPNGLTGERNGVHVALAAAALDQNTQKPAPVPTEFQCHQCHWKKIRKQPTPTPTPPPIPVPITIDREVSRPPAPLPIATPAPVIASISQPEHERNHAPHQYPWPPQPPSYPATAPSYPSNTPYNNWPRHSPAPANVAVVHQVNGNHSPRMPGVTPQLGGPPHNRQPVQGLQPSPHQNGRLSQTPNGYPPSPHRLPGPPPIHMQNGGYGSYVSNRPAPHHLTNGGPPPRAPEHPFSQSSAPMHPRPYGPPHAPSHGSPPLNRQLNGIPPQLNGVPPQLNGARPNDNRVNGGASASPSLRNLLS</sequence>
<feature type="compositionally biased region" description="Basic and acidic residues" evidence="6">
    <location>
        <begin position="1132"/>
        <end position="1147"/>
    </location>
</feature>
<dbReference type="FunFam" id="2.30.30.490:FF:000018">
    <property type="entry name" value="Lid2 complex component snt2"/>
    <property type="match status" value="1"/>
</dbReference>
<feature type="compositionally biased region" description="Pro residues" evidence="6">
    <location>
        <begin position="1624"/>
        <end position="1638"/>
    </location>
</feature>
<feature type="region of interest" description="Disordered" evidence="6">
    <location>
        <begin position="946"/>
        <end position="1025"/>
    </location>
</feature>
<evidence type="ECO:0000259" key="8">
    <source>
        <dbReference type="PROSITE" id="PS51038"/>
    </source>
</evidence>
<feature type="domain" description="BAH" evidence="8">
    <location>
        <begin position="261"/>
        <end position="379"/>
    </location>
</feature>
<feature type="region of interest" description="Disordered" evidence="6">
    <location>
        <begin position="1122"/>
        <end position="1147"/>
    </location>
</feature>
<feature type="compositionally biased region" description="Basic and acidic residues" evidence="6">
    <location>
        <begin position="57"/>
        <end position="70"/>
    </location>
</feature>
<dbReference type="FunFam" id="1.10.10.60:FF:000377">
    <property type="entry name" value="DNA-binding E3 ubiquitin-protein ligase"/>
    <property type="match status" value="1"/>
</dbReference>
<dbReference type="CDD" id="cd15489">
    <property type="entry name" value="PHD_SF"/>
    <property type="match status" value="1"/>
</dbReference>
<dbReference type="GO" id="GO:0008270">
    <property type="term" value="F:zinc ion binding"/>
    <property type="evidence" value="ECO:0007669"/>
    <property type="project" value="UniProtKB-KW"/>
</dbReference>
<dbReference type="InterPro" id="IPR011011">
    <property type="entry name" value="Znf_FYVE_PHD"/>
</dbReference>
<evidence type="ECO:0000259" key="7">
    <source>
        <dbReference type="PROSITE" id="PS50016"/>
    </source>
</evidence>
<dbReference type="eggNOG" id="KOG0955">
    <property type="taxonomic scope" value="Eukaryota"/>
</dbReference>
<feature type="domain" description="SANT" evidence="10">
    <location>
        <begin position="750"/>
        <end position="795"/>
    </location>
</feature>
<keyword evidence="1" id="KW-0479">Metal-binding</keyword>
<dbReference type="InterPro" id="IPR001965">
    <property type="entry name" value="Znf_PHD"/>
</dbReference>
<dbReference type="KEGG" id="ssl:SS1G_14286"/>
<feature type="compositionally biased region" description="Polar residues" evidence="6">
    <location>
        <begin position="7"/>
        <end position="34"/>
    </location>
</feature>
<evidence type="ECO:0000256" key="6">
    <source>
        <dbReference type="SAM" id="MobiDB-lite"/>
    </source>
</evidence>
<dbReference type="Pfam" id="PF13831">
    <property type="entry name" value="PHD_2"/>
    <property type="match status" value="1"/>
</dbReference>
<dbReference type="PROSITE" id="PS01359">
    <property type="entry name" value="ZF_PHD_1"/>
    <property type="match status" value="1"/>
</dbReference>
<evidence type="ECO:0000256" key="5">
    <source>
        <dbReference type="PROSITE-ProRule" id="PRU00146"/>
    </source>
</evidence>
<dbReference type="Gene3D" id="1.10.10.60">
    <property type="entry name" value="Homeodomain-like"/>
    <property type="match status" value="1"/>
</dbReference>
<dbReference type="GO" id="GO:0004842">
    <property type="term" value="F:ubiquitin-protein transferase activity"/>
    <property type="evidence" value="ECO:0000318"/>
    <property type="project" value="GO_Central"/>
</dbReference>
<dbReference type="Pfam" id="PF13832">
    <property type="entry name" value="zf-HC5HC2H_2"/>
    <property type="match status" value="1"/>
</dbReference>
<feature type="compositionally biased region" description="Polar residues" evidence="6">
    <location>
        <begin position="1603"/>
        <end position="1623"/>
    </location>
</feature>
<dbReference type="PROSITE" id="PS51156">
    <property type="entry name" value="ELM2"/>
    <property type="match status" value="1"/>
</dbReference>
<dbReference type="HOGENOM" id="CLU_001514_0_0_1"/>
<dbReference type="Gene3D" id="2.30.30.490">
    <property type="match status" value="1"/>
</dbReference>
<dbReference type="InterPro" id="IPR043151">
    <property type="entry name" value="BAH_sf"/>
</dbReference>
<dbReference type="FunFam" id="3.30.40.10:FF:000899">
    <property type="entry name" value="PHD finger and BAH domain-containing protein"/>
    <property type="match status" value="1"/>
</dbReference>
<reference evidence="13" key="1">
    <citation type="journal article" date="2011" name="PLoS Genet.">
        <title>Genomic analysis of the necrotrophic fungal pathogens Sclerotinia sclerotiorum and Botrytis cinerea.</title>
        <authorList>
            <person name="Amselem J."/>
            <person name="Cuomo C.A."/>
            <person name="van Kan J.A."/>
            <person name="Viaud M."/>
            <person name="Benito E.P."/>
            <person name="Couloux A."/>
            <person name="Coutinho P.M."/>
            <person name="de Vries R.P."/>
            <person name="Dyer P.S."/>
            <person name="Fillinger S."/>
            <person name="Fournier E."/>
            <person name="Gout L."/>
            <person name="Hahn M."/>
            <person name="Kohn L."/>
            <person name="Lapalu N."/>
            <person name="Plummer K.M."/>
            <person name="Pradier J.M."/>
            <person name="Quevillon E."/>
            <person name="Sharon A."/>
            <person name="Simon A."/>
            <person name="ten Have A."/>
            <person name="Tudzynski B."/>
            <person name="Tudzynski P."/>
            <person name="Wincker P."/>
            <person name="Andrew M."/>
            <person name="Anthouard V."/>
            <person name="Beever R.E."/>
            <person name="Beffa R."/>
            <person name="Benoit I."/>
            <person name="Bouzid O."/>
            <person name="Brault B."/>
            <person name="Chen Z."/>
            <person name="Choquer M."/>
            <person name="Collemare J."/>
            <person name="Cotton P."/>
            <person name="Danchin E.G."/>
            <person name="Da Silva C."/>
            <person name="Gautier A."/>
            <person name="Giraud C."/>
            <person name="Giraud T."/>
            <person name="Gonzalez C."/>
            <person name="Grossetete S."/>
            <person name="Guldener U."/>
            <person name="Henrissat B."/>
            <person name="Howlett B.J."/>
            <person name="Kodira C."/>
            <person name="Kretschmer M."/>
            <person name="Lappartient A."/>
            <person name="Leroch M."/>
            <person name="Levis C."/>
            <person name="Mauceli E."/>
            <person name="Neuveglise C."/>
            <person name="Oeser B."/>
            <person name="Pearson M."/>
            <person name="Poulain J."/>
            <person name="Poussereau N."/>
            <person name="Quesneville H."/>
            <person name="Rascle C."/>
            <person name="Schumacher J."/>
            <person name="Segurens B."/>
            <person name="Sexton A."/>
            <person name="Silva E."/>
            <person name="Sirven C."/>
            <person name="Soanes D.M."/>
            <person name="Talbot N.J."/>
            <person name="Templeton M."/>
            <person name="Yandava C."/>
            <person name="Yarden O."/>
            <person name="Zeng Q."/>
            <person name="Rollins J.A."/>
            <person name="Lebrun M.H."/>
            <person name="Dickman M."/>
        </authorList>
    </citation>
    <scope>NUCLEOTIDE SEQUENCE [LARGE SCALE GENOMIC DNA]</scope>
    <source>
        <strain evidence="13">ATCC 18683 / 1980 / Ss-1</strain>
    </source>
</reference>
<evidence type="ECO:0008006" key="14">
    <source>
        <dbReference type="Google" id="ProtNLM"/>
    </source>
</evidence>
<dbReference type="OMA" id="WVMDEPP"/>
<feature type="compositionally biased region" description="Polar residues" evidence="6">
    <location>
        <begin position="1729"/>
        <end position="1740"/>
    </location>
</feature>
<evidence type="ECO:0000313" key="13">
    <source>
        <dbReference type="Proteomes" id="UP000001312"/>
    </source>
</evidence>
<dbReference type="GO" id="GO:0003682">
    <property type="term" value="F:chromatin binding"/>
    <property type="evidence" value="ECO:0007669"/>
    <property type="project" value="InterPro"/>
</dbReference>
<dbReference type="InterPro" id="IPR001025">
    <property type="entry name" value="BAH_dom"/>
</dbReference>
<dbReference type="SMART" id="SM00439">
    <property type="entry name" value="BAH"/>
    <property type="match status" value="1"/>
</dbReference>
<evidence type="ECO:0000259" key="9">
    <source>
        <dbReference type="PROSITE" id="PS51156"/>
    </source>
</evidence>
<keyword evidence="4" id="KW-0539">Nucleus</keyword>
<dbReference type="InterPro" id="IPR000949">
    <property type="entry name" value="ELM2_dom"/>
</dbReference>
<dbReference type="PANTHER" id="PTHR47672">
    <property type="entry name" value="E3 UBIQUITIN-PROTEIN LIGASE SNT2"/>
    <property type="match status" value="1"/>
</dbReference>
<feature type="domain" description="PHD-type" evidence="7">
    <location>
        <begin position="1029"/>
        <end position="1079"/>
    </location>
</feature>
<protein>
    <recommendedName>
        <fullName evidence="14">PHD finger and BAH domain protein</fullName>
    </recommendedName>
</protein>
<feature type="compositionally biased region" description="Low complexity" evidence="6">
    <location>
        <begin position="141"/>
        <end position="156"/>
    </location>
</feature>
<dbReference type="SUPFAM" id="SSF57903">
    <property type="entry name" value="FYVE/PHD zinc finger"/>
    <property type="match status" value="2"/>
</dbReference>
<evidence type="ECO:0000256" key="2">
    <source>
        <dbReference type="ARBA" id="ARBA00022771"/>
    </source>
</evidence>
<evidence type="ECO:0000259" key="11">
    <source>
        <dbReference type="PROSITE" id="PS51805"/>
    </source>
</evidence>
<proteinExistence type="predicted"/>
<feature type="domain" description="ELM2" evidence="9">
    <location>
        <begin position="564"/>
        <end position="740"/>
    </location>
</feature>
<dbReference type="Gene3D" id="3.30.40.10">
    <property type="entry name" value="Zinc/RING finger domain, C3HC4 (zinc finger)"/>
    <property type="match status" value="3"/>
</dbReference>
<name>A7F9K5_SCLS1</name>
<feature type="domain" description="PHD-type" evidence="7">
    <location>
        <begin position="416"/>
        <end position="468"/>
    </location>
</feature>
<feature type="domain" description="PHD-type" evidence="11">
    <location>
        <begin position="1156"/>
        <end position="1285"/>
    </location>
</feature>
<feature type="region of interest" description="Disordered" evidence="6">
    <location>
        <begin position="1527"/>
        <end position="1554"/>
    </location>
</feature>
<feature type="compositionally biased region" description="Basic and acidic residues" evidence="6">
    <location>
        <begin position="127"/>
        <end position="140"/>
    </location>
</feature>
<dbReference type="InParanoid" id="A7F9K5"/>
<dbReference type="RefSeq" id="XP_001584831.1">
    <property type="nucleotide sequence ID" value="XM_001584781.1"/>
</dbReference>
<dbReference type="PROSITE" id="PS50016">
    <property type="entry name" value="ZF_PHD_2"/>
    <property type="match status" value="2"/>
</dbReference>
<feature type="compositionally biased region" description="Pro residues" evidence="6">
    <location>
        <begin position="1014"/>
        <end position="1025"/>
    </location>
</feature>
<dbReference type="EMBL" id="CH476651">
    <property type="protein sequence ID" value="EDO00416.1"/>
    <property type="molecule type" value="Genomic_DNA"/>
</dbReference>
<accession>A7F9K5</accession>
<dbReference type="InterPro" id="IPR019786">
    <property type="entry name" value="Zinc_finger_PHD-type_CS"/>
</dbReference>
<dbReference type="PROSITE" id="PS51038">
    <property type="entry name" value="BAH"/>
    <property type="match status" value="1"/>
</dbReference>
<dbReference type="Pfam" id="PF00628">
    <property type="entry name" value="PHD"/>
    <property type="match status" value="1"/>
</dbReference>
<keyword evidence="13" id="KW-1185">Reference proteome</keyword>
<dbReference type="InterPro" id="IPR029617">
    <property type="entry name" value="Snt2"/>
</dbReference>
<dbReference type="STRING" id="665079.A7F9K5"/>
<feature type="compositionally biased region" description="Polar residues" evidence="6">
    <location>
        <begin position="867"/>
        <end position="878"/>
    </location>
</feature>
<dbReference type="InterPro" id="IPR034732">
    <property type="entry name" value="EPHD"/>
</dbReference>
<feature type="compositionally biased region" description="Polar residues" evidence="6">
    <location>
        <begin position="71"/>
        <end position="83"/>
    </location>
</feature>
<feature type="compositionally biased region" description="Low complexity" evidence="6">
    <location>
        <begin position="202"/>
        <end position="218"/>
    </location>
</feature>
<dbReference type="SUPFAM" id="SSF46689">
    <property type="entry name" value="Homeodomain-like"/>
    <property type="match status" value="1"/>
</dbReference>
<evidence type="ECO:0000256" key="4">
    <source>
        <dbReference type="ARBA" id="ARBA00023242"/>
    </source>
</evidence>
<dbReference type="GO" id="GO:0036205">
    <property type="term" value="P:histone catabolic process"/>
    <property type="evidence" value="ECO:0000318"/>
    <property type="project" value="GO_Central"/>
</dbReference>
<dbReference type="CDD" id="cd15497">
    <property type="entry name" value="PHD1_Snt2p_like"/>
    <property type="match status" value="1"/>
</dbReference>
<evidence type="ECO:0000256" key="3">
    <source>
        <dbReference type="ARBA" id="ARBA00022833"/>
    </source>
</evidence>
<dbReference type="InterPro" id="IPR013083">
    <property type="entry name" value="Znf_RING/FYVE/PHD"/>
</dbReference>
<gene>
    <name evidence="12" type="ORF">SS1G_14286</name>
</gene>
<evidence type="ECO:0000313" key="12">
    <source>
        <dbReference type="EMBL" id="EDO00416.1"/>
    </source>
</evidence>
<dbReference type="SMART" id="SM00249">
    <property type="entry name" value="PHD"/>
    <property type="match status" value="3"/>
</dbReference>
<dbReference type="InterPro" id="IPR009057">
    <property type="entry name" value="Homeodomain-like_sf"/>
</dbReference>
<keyword evidence="2 5" id="KW-0863">Zinc-finger</keyword>
<dbReference type="InterPro" id="IPR017884">
    <property type="entry name" value="SANT_dom"/>
</dbReference>
<feature type="compositionally biased region" description="Polar residues" evidence="6">
    <location>
        <begin position="168"/>
        <end position="195"/>
    </location>
</feature>
<dbReference type="PROSITE" id="PS51805">
    <property type="entry name" value="EPHD"/>
    <property type="match status" value="1"/>
</dbReference>
<dbReference type="GeneID" id="5480895"/>
<dbReference type="FunCoup" id="A7F9K5">
    <property type="interactions" value="52"/>
</dbReference>
<organism evidence="12 13">
    <name type="scientific">Sclerotinia sclerotiorum (strain ATCC 18683 / 1980 / Ss-1)</name>
    <name type="common">White mold</name>
    <name type="synonym">Whetzelinia sclerotiorum</name>
    <dbReference type="NCBI Taxonomy" id="665079"/>
    <lineage>
        <taxon>Eukaryota</taxon>
        <taxon>Fungi</taxon>
        <taxon>Dikarya</taxon>
        <taxon>Ascomycota</taxon>
        <taxon>Pezizomycotina</taxon>
        <taxon>Leotiomycetes</taxon>
        <taxon>Helotiales</taxon>
        <taxon>Sclerotiniaceae</taxon>
        <taxon>Sclerotinia</taxon>
    </lineage>
</organism>
<dbReference type="InterPro" id="IPR019787">
    <property type="entry name" value="Znf_PHD-finger"/>
</dbReference>
<dbReference type="PANTHER" id="PTHR47672:SF1">
    <property type="entry name" value="E3 UBIQUITIN-PROTEIN LIGASE SNT2"/>
    <property type="match status" value="1"/>
</dbReference>
<feature type="region of interest" description="Disordered" evidence="6">
    <location>
        <begin position="1"/>
        <end position="218"/>
    </location>
</feature>
<evidence type="ECO:0000256" key="1">
    <source>
        <dbReference type="ARBA" id="ARBA00022723"/>
    </source>
</evidence>
<dbReference type="PROSITE" id="PS51293">
    <property type="entry name" value="SANT"/>
    <property type="match status" value="1"/>
</dbReference>
<keyword evidence="3" id="KW-0862">Zinc</keyword>